<keyword evidence="5" id="KW-1185">Reference proteome</keyword>
<dbReference type="InterPro" id="IPR051122">
    <property type="entry name" value="SDR_DHRS6-like"/>
</dbReference>
<evidence type="ECO:0000256" key="3">
    <source>
        <dbReference type="ARBA" id="ARBA00023027"/>
    </source>
</evidence>
<dbReference type="EMBL" id="SLZQ01000001">
    <property type="protein sequence ID" value="TCS39064.1"/>
    <property type="molecule type" value="Genomic_DNA"/>
</dbReference>
<dbReference type="GO" id="GO:0016491">
    <property type="term" value="F:oxidoreductase activity"/>
    <property type="evidence" value="ECO:0007669"/>
    <property type="project" value="UniProtKB-KW"/>
</dbReference>
<dbReference type="Proteomes" id="UP000295382">
    <property type="component" value="Unassembled WGS sequence"/>
</dbReference>
<accession>A0A4R3I1I4</accession>
<dbReference type="PANTHER" id="PTHR43477">
    <property type="entry name" value="DIHYDROANTICAPSIN 7-DEHYDROGENASE"/>
    <property type="match status" value="1"/>
</dbReference>
<proteinExistence type="inferred from homology"/>
<protein>
    <submittedName>
        <fullName evidence="4">NAD(P)-dependent dehydrogenase (Short-subunit alcohol dehydrogenase family)</fullName>
    </submittedName>
</protein>
<evidence type="ECO:0000313" key="4">
    <source>
        <dbReference type="EMBL" id="TCS39064.1"/>
    </source>
</evidence>
<comment type="caution">
    <text evidence="4">The sequence shown here is derived from an EMBL/GenBank/DDBJ whole genome shotgun (WGS) entry which is preliminary data.</text>
</comment>
<evidence type="ECO:0000256" key="2">
    <source>
        <dbReference type="ARBA" id="ARBA00023002"/>
    </source>
</evidence>
<reference evidence="4 5" key="1">
    <citation type="submission" date="2019-03" db="EMBL/GenBank/DDBJ databases">
        <title>Genomic Encyclopedia of Type Strains, Phase IV (KMG-IV): sequencing the most valuable type-strain genomes for metagenomic binning, comparative biology and taxonomic classification.</title>
        <authorList>
            <person name="Goeker M."/>
        </authorList>
    </citation>
    <scope>NUCLEOTIDE SEQUENCE [LARGE SCALE GENOMIC DNA]</scope>
    <source>
        <strain evidence="4 5">DSM 7445</strain>
    </source>
</reference>
<dbReference type="RefSeq" id="WP_132256165.1">
    <property type="nucleotide sequence ID" value="NZ_SLZQ01000001.1"/>
</dbReference>
<comment type="similarity">
    <text evidence="1">Belongs to the short-chain dehydrogenases/reductases (SDR) family.</text>
</comment>
<keyword evidence="2" id="KW-0560">Oxidoreductase</keyword>
<dbReference type="InterPro" id="IPR002347">
    <property type="entry name" value="SDR_fam"/>
</dbReference>
<dbReference type="Pfam" id="PF13561">
    <property type="entry name" value="adh_short_C2"/>
    <property type="match status" value="1"/>
</dbReference>
<organism evidence="4 5">
    <name type="scientific">Paucimonas lemoignei</name>
    <name type="common">Pseudomonas lemoignei</name>
    <dbReference type="NCBI Taxonomy" id="29443"/>
    <lineage>
        <taxon>Bacteria</taxon>
        <taxon>Pseudomonadati</taxon>
        <taxon>Pseudomonadota</taxon>
        <taxon>Betaproteobacteria</taxon>
        <taxon>Burkholderiales</taxon>
        <taxon>Burkholderiaceae</taxon>
        <taxon>Paucimonas</taxon>
    </lineage>
</organism>
<dbReference type="InterPro" id="IPR036291">
    <property type="entry name" value="NAD(P)-bd_dom_sf"/>
</dbReference>
<gene>
    <name evidence="4" type="ORF">EDC30_10114</name>
</gene>
<dbReference type="NCBIfam" id="NF004779">
    <property type="entry name" value="PRK06125.1"/>
    <property type="match status" value="1"/>
</dbReference>
<dbReference type="PANTHER" id="PTHR43477:SF4">
    <property type="entry name" value="DEHYDROGENASE_REDUCTASE SDR FAMILY MEMBER 6"/>
    <property type="match status" value="1"/>
</dbReference>
<dbReference type="Gene3D" id="3.40.50.720">
    <property type="entry name" value="NAD(P)-binding Rossmann-like Domain"/>
    <property type="match status" value="1"/>
</dbReference>
<evidence type="ECO:0000256" key="1">
    <source>
        <dbReference type="ARBA" id="ARBA00006484"/>
    </source>
</evidence>
<dbReference type="AlphaFoldDB" id="A0A4R3I1I4"/>
<name>A0A4R3I1I4_PAULE</name>
<dbReference type="OrthoDB" id="9803333at2"/>
<dbReference type="PRINTS" id="PR00081">
    <property type="entry name" value="GDHRDH"/>
</dbReference>
<evidence type="ECO:0000313" key="5">
    <source>
        <dbReference type="Proteomes" id="UP000295382"/>
    </source>
</evidence>
<sequence>MDLQLAGKTALITGASRGIGRAIALKLASEGIGEVILVARDAKALDEVAETIRKQYGSGVQTMATDLAAAGAAQAVVARFSQVDILVNNAADSLPGTLEGTSDREWRSSTELKIFSYVELVRACYAEMKKRGSGVILNNIGSAGENWDAAYVIGSTLNAAMMAFTRATGGVSLDDGIRVVGVNPGPVATDRIMRLMKRRAKDNFGDESRWQEFFGNLPAKRAATPDEVADLFAFLASPLAGYISGTIVTIDGGNASRRKTM</sequence>
<keyword evidence="3" id="KW-0520">NAD</keyword>
<dbReference type="SUPFAM" id="SSF51735">
    <property type="entry name" value="NAD(P)-binding Rossmann-fold domains"/>
    <property type="match status" value="1"/>
</dbReference>